<dbReference type="AlphaFoldDB" id="A0A1G4Z1G2"/>
<dbReference type="Gene3D" id="3.20.20.450">
    <property type="entry name" value="EAL domain"/>
    <property type="match status" value="1"/>
</dbReference>
<dbReference type="Pfam" id="PF00563">
    <property type="entry name" value="EAL"/>
    <property type="match status" value="1"/>
</dbReference>
<dbReference type="Gene3D" id="3.30.70.270">
    <property type="match status" value="1"/>
</dbReference>
<dbReference type="PANTHER" id="PTHR44757">
    <property type="entry name" value="DIGUANYLATE CYCLASE DGCP"/>
    <property type="match status" value="1"/>
</dbReference>
<dbReference type="STRING" id="1960309.SAMN03159343_3948"/>
<dbReference type="SMART" id="SM00267">
    <property type="entry name" value="GGDEF"/>
    <property type="match status" value="1"/>
</dbReference>
<dbReference type="RefSeq" id="WP_092807588.1">
    <property type="nucleotide sequence ID" value="NZ_FMUH01000008.1"/>
</dbReference>
<dbReference type="NCBIfam" id="TIGR00254">
    <property type="entry name" value="GGDEF"/>
    <property type="match status" value="1"/>
</dbReference>
<dbReference type="SUPFAM" id="SSF55073">
    <property type="entry name" value="Nucleotide cyclase"/>
    <property type="match status" value="1"/>
</dbReference>
<dbReference type="InterPro" id="IPR035919">
    <property type="entry name" value="EAL_sf"/>
</dbReference>
<evidence type="ECO:0000259" key="3">
    <source>
        <dbReference type="PROSITE" id="PS50887"/>
    </source>
</evidence>
<dbReference type="PANTHER" id="PTHR44757:SF2">
    <property type="entry name" value="BIOFILM ARCHITECTURE MAINTENANCE PROTEIN MBAA"/>
    <property type="match status" value="1"/>
</dbReference>
<keyword evidence="5" id="KW-1185">Reference proteome</keyword>
<dbReference type="OrthoDB" id="3274397at2"/>
<dbReference type="EMBL" id="FMUH01000008">
    <property type="protein sequence ID" value="SCX59530.1"/>
    <property type="molecule type" value="Genomic_DNA"/>
</dbReference>
<feature type="transmembrane region" description="Helical" evidence="1">
    <location>
        <begin position="161"/>
        <end position="180"/>
    </location>
</feature>
<protein>
    <submittedName>
        <fullName evidence="4">Diguanylate cyclase (GGDEF) domain-containing protein</fullName>
    </submittedName>
</protein>
<feature type="transmembrane region" description="Helical" evidence="1">
    <location>
        <begin position="125"/>
        <end position="149"/>
    </location>
</feature>
<evidence type="ECO:0000313" key="5">
    <source>
        <dbReference type="Proteomes" id="UP000198981"/>
    </source>
</evidence>
<dbReference type="Proteomes" id="UP000198981">
    <property type="component" value="Unassembled WGS sequence"/>
</dbReference>
<dbReference type="InterPro" id="IPR052155">
    <property type="entry name" value="Biofilm_reg_signaling"/>
</dbReference>
<dbReference type="CDD" id="cd01948">
    <property type="entry name" value="EAL"/>
    <property type="match status" value="1"/>
</dbReference>
<name>A0A1G4Z1G2_9ACTN</name>
<organism evidence="4 5">
    <name type="scientific">Klenkia marina</name>
    <dbReference type="NCBI Taxonomy" id="1960309"/>
    <lineage>
        <taxon>Bacteria</taxon>
        <taxon>Bacillati</taxon>
        <taxon>Actinomycetota</taxon>
        <taxon>Actinomycetes</taxon>
        <taxon>Geodermatophilales</taxon>
        <taxon>Geodermatophilaceae</taxon>
        <taxon>Klenkia</taxon>
    </lineage>
</organism>
<dbReference type="InterPro" id="IPR029787">
    <property type="entry name" value="Nucleotide_cyclase"/>
</dbReference>
<feature type="transmembrane region" description="Helical" evidence="1">
    <location>
        <begin position="93"/>
        <end position="113"/>
    </location>
</feature>
<sequence length="761" mass="80555">MPTPRTASETAARRVLVALAVVAVGRLLLPEGVLSNVLYGVVALTACAVAWWAVAHGWRPGAWIAAAVSLSALGDVTWQLLTWGGLPPGRASLADVFFLSAYVAGGIGLRRLLARASRASRLDRLVDTTAVFLVVVYLEWVLALADVVADHRVPVATRLFFAAYPVLDAWLLALVVRLWFVRRTVRAEAGWVALAAAAWFVADLDYLSLPGDSDFLDAGWNIGSVALAASSWAALRAWRTGTATAEPVAGGTVTRPQLALALLPLAVPGAAQLVAAAHGTAVDPRPGIVVAGIVLVLAFLRGARLLEQQAELRTQLETRAFHDVLTGLPNRALLDDRTTHALARSLRSGTAPVVLSLDLDGFKAVNDTLGHPAGDQLLRQVAARLVAHVRSADTVARLGGDEFAVLIEPLPGDGPDRHRELAERLVEAIGAPYELEGRTVRVGVSVGLVRAEDDGSSTSATLMRDVDTALYRAKDGGKGRVAVFAPTMRTELLLHTQLRDDLSTALPGGQLRVVYQPVVDLDHGGLQGFEALLRWEHPELGTVLPSVFIPVAEETGAIVEIGRWVLREACAAAVGWRAHHPDLTVAVNLSVRQLQSPGLVADVATALADTGLPPAALCLELTETALVVDPDQAAAALEDLRALGLRIAVDDFGTGYSSLTHLRRFPVDVLKIDRSFVGALGSDRSAAPLVDGLLELARVMGLDVVAEGVESADQRDHLLTEGCRTAQGWLFSPALERAEADRRVATSRPNPVAAVAGAPAP</sequence>
<evidence type="ECO:0000313" key="4">
    <source>
        <dbReference type="EMBL" id="SCX59530.1"/>
    </source>
</evidence>
<keyword evidence="1" id="KW-0812">Transmembrane</keyword>
<feature type="transmembrane region" description="Helical" evidence="1">
    <location>
        <begin position="35"/>
        <end position="54"/>
    </location>
</feature>
<dbReference type="InterPro" id="IPR001633">
    <property type="entry name" value="EAL_dom"/>
</dbReference>
<dbReference type="PROSITE" id="PS50887">
    <property type="entry name" value="GGDEF"/>
    <property type="match status" value="1"/>
</dbReference>
<proteinExistence type="predicted"/>
<evidence type="ECO:0000256" key="1">
    <source>
        <dbReference type="SAM" id="Phobius"/>
    </source>
</evidence>
<evidence type="ECO:0000259" key="2">
    <source>
        <dbReference type="PROSITE" id="PS50883"/>
    </source>
</evidence>
<dbReference type="InterPro" id="IPR043128">
    <property type="entry name" value="Rev_trsase/Diguanyl_cyclase"/>
</dbReference>
<dbReference type="SUPFAM" id="SSF141868">
    <property type="entry name" value="EAL domain-like"/>
    <property type="match status" value="1"/>
</dbReference>
<dbReference type="Pfam" id="PF00990">
    <property type="entry name" value="GGDEF"/>
    <property type="match status" value="1"/>
</dbReference>
<keyword evidence="1" id="KW-0472">Membrane</keyword>
<dbReference type="SMART" id="SM00052">
    <property type="entry name" value="EAL"/>
    <property type="match status" value="1"/>
</dbReference>
<reference evidence="5" key="1">
    <citation type="submission" date="2016-10" db="EMBL/GenBank/DDBJ databases">
        <authorList>
            <person name="Varghese N."/>
            <person name="Submissions S."/>
        </authorList>
    </citation>
    <scope>NUCLEOTIDE SEQUENCE [LARGE SCALE GENOMIC DNA]</scope>
    <source>
        <strain evidence="5">DSM 45722</strain>
    </source>
</reference>
<dbReference type="CDD" id="cd01949">
    <property type="entry name" value="GGDEF"/>
    <property type="match status" value="1"/>
</dbReference>
<feature type="transmembrane region" description="Helical" evidence="1">
    <location>
        <begin position="61"/>
        <end position="81"/>
    </location>
</feature>
<dbReference type="InterPro" id="IPR000160">
    <property type="entry name" value="GGDEF_dom"/>
</dbReference>
<feature type="transmembrane region" description="Helical" evidence="1">
    <location>
        <begin position="189"/>
        <end position="207"/>
    </location>
</feature>
<keyword evidence="1" id="KW-1133">Transmembrane helix</keyword>
<gene>
    <name evidence="4" type="ORF">SAMN03159343_3948</name>
</gene>
<dbReference type="PROSITE" id="PS50883">
    <property type="entry name" value="EAL"/>
    <property type="match status" value="1"/>
</dbReference>
<feature type="transmembrane region" description="Helical" evidence="1">
    <location>
        <begin position="12"/>
        <end position="29"/>
    </location>
</feature>
<feature type="domain" description="GGDEF" evidence="3">
    <location>
        <begin position="350"/>
        <end position="486"/>
    </location>
</feature>
<feature type="domain" description="EAL" evidence="2">
    <location>
        <begin position="495"/>
        <end position="748"/>
    </location>
</feature>
<accession>A0A1G4Z1G2</accession>